<dbReference type="STRING" id="1286528.NHE_0493"/>
<evidence type="ECO:0000313" key="1">
    <source>
        <dbReference type="EMBL" id="AHX11435.1"/>
    </source>
</evidence>
<organism evidence="1 2">
    <name type="scientific">Neorickettsia helminthoeca str. Oregon</name>
    <dbReference type="NCBI Taxonomy" id="1286528"/>
    <lineage>
        <taxon>Bacteria</taxon>
        <taxon>Pseudomonadati</taxon>
        <taxon>Pseudomonadota</taxon>
        <taxon>Alphaproteobacteria</taxon>
        <taxon>Rickettsiales</taxon>
        <taxon>Anaplasmataceae</taxon>
        <taxon>Neorickettsia</taxon>
    </lineage>
</organism>
<dbReference type="KEGG" id="nhm:NHE_0493"/>
<evidence type="ECO:0000313" key="2">
    <source>
        <dbReference type="Proteomes" id="UP000023755"/>
    </source>
</evidence>
<gene>
    <name evidence="1" type="ORF">NHE_0493</name>
</gene>
<protein>
    <submittedName>
        <fullName evidence="1">Na+/H+ ion antiporter subunit</fullName>
    </submittedName>
</protein>
<dbReference type="AlphaFoldDB" id="X5HLX8"/>
<dbReference type="Proteomes" id="UP000023755">
    <property type="component" value="Chromosome"/>
</dbReference>
<name>X5HLX8_9RICK</name>
<keyword evidence="2" id="KW-1185">Reference proteome</keyword>
<sequence length="41" mass="4665">MTPGTVTVSISENRIYFHCFDNSFKAGIPDIKNHISGYIYQ</sequence>
<reference evidence="1 2" key="1">
    <citation type="submission" date="2014-03" db="EMBL/GenBank/DDBJ databases">
        <title>Sequencing and Comparison of Genomes and Transcriptome Profiles of Human Ehrlichiosis Agents.</title>
        <authorList>
            <person name="Lin M."/>
            <person name="Daugherty S.C."/>
            <person name="Nagaraj S."/>
            <person name="Cheng Z."/>
            <person name="Xiong Q."/>
            <person name="Lin F.-Y."/>
            <person name="Sengamalay N."/>
            <person name="Ott S."/>
            <person name="Godinez A."/>
            <person name="Tallon L.J."/>
            <person name="Sadzewicz L."/>
            <person name="Fraser C.M."/>
            <person name="Dunning Hotopp J.C."/>
            <person name="Rikihisa Y."/>
        </authorList>
    </citation>
    <scope>NUCLEOTIDE SEQUENCE [LARGE SCALE GENOMIC DNA]</scope>
    <source>
        <strain evidence="1 2">Oregon</strain>
    </source>
</reference>
<accession>X5HLX8</accession>
<proteinExistence type="predicted"/>
<dbReference type="EMBL" id="CP007481">
    <property type="protein sequence ID" value="AHX11435.1"/>
    <property type="molecule type" value="Genomic_DNA"/>
</dbReference>
<dbReference type="HOGENOM" id="CLU_3273353_0_0_5"/>